<keyword evidence="3" id="KW-0378">Hydrolase</keyword>
<dbReference type="EMBL" id="BAAAQN010000027">
    <property type="protein sequence ID" value="GAA2039144.1"/>
    <property type="molecule type" value="Genomic_DNA"/>
</dbReference>
<dbReference type="Pfam" id="PF06737">
    <property type="entry name" value="Transglycosylas"/>
    <property type="match status" value="1"/>
</dbReference>
<evidence type="ECO:0000256" key="4">
    <source>
        <dbReference type="SAM" id="Phobius"/>
    </source>
</evidence>
<evidence type="ECO:0000313" key="7">
    <source>
        <dbReference type="Proteomes" id="UP001500751"/>
    </source>
</evidence>
<keyword evidence="4" id="KW-0472">Membrane</keyword>
<dbReference type="SMART" id="SM01208">
    <property type="entry name" value="G5"/>
    <property type="match status" value="1"/>
</dbReference>
<dbReference type="RefSeq" id="WP_344667720.1">
    <property type="nucleotide sequence ID" value="NZ_BAAAQN010000027.1"/>
</dbReference>
<proteinExistence type="inferred from homology"/>
<protein>
    <submittedName>
        <fullName evidence="6">Resuscitation-promoting factor protein RpfB</fullName>
    </submittedName>
</protein>
<dbReference type="Gene3D" id="1.10.530.10">
    <property type="match status" value="1"/>
</dbReference>
<dbReference type="CDD" id="cd13925">
    <property type="entry name" value="RPF"/>
    <property type="match status" value="1"/>
</dbReference>
<organism evidence="6 7">
    <name type="scientific">Catenulispora yoronensis</name>
    <dbReference type="NCBI Taxonomy" id="450799"/>
    <lineage>
        <taxon>Bacteria</taxon>
        <taxon>Bacillati</taxon>
        <taxon>Actinomycetota</taxon>
        <taxon>Actinomycetes</taxon>
        <taxon>Catenulisporales</taxon>
        <taxon>Catenulisporaceae</taxon>
        <taxon>Catenulispora</taxon>
    </lineage>
</organism>
<dbReference type="SUPFAM" id="SSF53955">
    <property type="entry name" value="Lysozyme-like"/>
    <property type="match status" value="1"/>
</dbReference>
<evidence type="ECO:0000256" key="3">
    <source>
        <dbReference type="ARBA" id="ARBA00022801"/>
    </source>
</evidence>
<dbReference type="Pfam" id="PF03990">
    <property type="entry name" value="DUF348"/>
    <property type="match status" value="3"/>
</dbReference>
<keyword evidence="4" id="KW-1133">Transmembrane helix</keyword>
<feature type="transmembrane region" description="Helical" evidence="4">
    <location>
        <begin position="20"/>
        <end position="39"/>
    </location>
</feature>
<sequence>MSSRRSASRHSEGSKAKVRAVQGTVLLGLVGGVGAYVGFDKTVHITVDGQERTIHTFDGKVADVLKAQGITTGEHDSVAPAPGENLVDGETIAVNYGRQLDVTVDGADKKIWTTAGTVADAMGGMDLRGQNPYVSVNRDQPIGRQGLAFEVRTRRHVNILVDGKSVPVDTTAPTVAQALAEAGVTLAGQDTANPDPGTFPAEGLTITVERIVGTQDTKQEAIPFSTTEQSDPTAYVGSRKTVTQGVPGVQQVVYANLSINGVKQPPKVVSKTVTKQPVNAVVKVGTKPVPNSVAGADALNWAGLAKCESGGNPKSVGGGGLYFGLYQFSPSTWAAMGGSGLPSNATPEEQTYRAKLLYVRSGAGQWPVCGRNLFT</sequence>
<dbReference type="InterPro" id="IPR007137">
    <property type="entry name" value="DUF348"/>
</dbReference>
<name>A0ABN2UKW3_9ACTN</name>
<dbReference type="PANTHER" id="PTHR39160">
    <property type="entry name" value="CELL WALL-BINDING PROTEIN YOCH"/>
    <property type="match status" value="1"/>
</dbReference>
<dbReference type="InterPro" id="IPR011098">
    <property type="entry name" value="G5_dom"/>
</dbReference>
<reference evidence="6 7" key="1">
    <citation type="journal article" date="2019" name="Int. J. Syst. Evol. Microbiol.">
        <title>The Global Catalogue of Microorganisms (GCM) 10K type strain sequencing project: providing services to taxonomists for standard genome sequencing and annotation.</title>
        <authorList>
            <consortium name="The Broad Institute Genomics Platform"/>
            <consortium name="The Broad Institute Genome Sequencing Center for Infectious Disease"/>
            <person name="Wu L."/>
            <person name="Ma J."/>
        </authorList>
    </citation>
    <scope>NUCLEOTIDE SEQUENCE [LARGE SCALE GENOMIC DNA]</scope>
    <source>
        <strain evidence="6 7">JCM 16014</strain>
    </source>
</reference>
<dbReference type="Gene3D" id="2.20.230.10">
    <property type="entry name" value="Resuscitation-promoting factor rpfb"/>
    <property type="match status" value="1"/>
</dbReference>
<dbReference type="InterPro" id="IPR010618">
    <property type="entry name" value="RPF"/>
</dbReference>
<gene>
    <name evidence="6" type="primary">rpfB</name>
    <name evidence="6" type="ORF">GCM10009839_46220</name>
</gene>
<keyword evidence="2" id="KW-0732">Signal</keyword>
<evidence type="ECO:0000256" key="2">
    <source>
        <dbReference type="ARBA" id="ARBA00022729"/>
    </source>
</evidence>
<dbReference type="Pfam" id="PF07501">
    <property type="entry name" value="G5"/>
    <property type="match status" value="1"/>
</dbReference>
<evidence type="ECO:0000313" key="6">
    <source>
        <dbReference type="EMBL" id="GAA2039144.1"/>
    </source>
</evidence>
<feature type="domain" description="G5" evidence="5">
    <location>
        <begin position="208"/>
        <end position="288"/>
    </location>
</feature>
<evidence type="ECO:0000259" key="5">
    <source>
        <dbReference type="PROSITE" id="PS51109"/>
    </source>
</evidence>
<keyword evidence="7" id="KW-1185">Reference proteome</keyword>
<keyword evidence="4" id="KW-0812">Transmembrane</keyword>
<dbReference type="InterPro" id="IPR023346">
    <property type="entry name" value="Lysozyme-like_dom_sf"/>
</dbReference>
<comment type="caution">
    <text evidence="6">The sequence shown here is derived from an EMBL/GenBank/DDBJ whole genome shotgun (WGS) entry which is preliminary data.</text>
</comment>
<accession>A0ABN2UKW3</accession>
<dbReference type="Proteomes" id="UP001500751">
    <property type="component" value="Unassembled WGS sequence"/>
</dbReference>
<dbReference type="PROSITE" id="PS51109">
    <property type="entry name" value="G5"/>
    <property type="match status" value="1"/>
</dbReference>
<evidence type="ECO:0000256" key="1">
    <source>
        <dbReference type="ARBA" id="ARBA00010830"/>
    </source>
</evidence>
<comment type="similarity">
    <text evidence="1">Belongs to the transglycosylase family. Rpf subfamily.</text>
</comment>
<dbReference type="InterPro" id="IPR051933">
    <property type="entry name" value="Resuscitation_pf_RpfB"/>
</dbReference>
<dbReference type="PANTHER" id="PTHR39160:SF4">
    <property type="entry name" value="RESUSCITATION-PROMOTING FACTOR RPFB"/>
    <property type="match status" value="1"/>
</dbReference>